<feature type="transmembrane region" description="Helical" evidence="7">
    <location>
        <begin position="393"/>
        <end position="413"/>
    </location>
</feature>
<evidence type="ECO:0000256" key="5">
    <source>
        <dbReference type="ARBA" id="ARBA00022989"/>
    </source>
</evidence>
<dbReference type="PANTHER" id="PTHR43549">
    <property type="entry name" value="MULTIDRUG RESISTANCE PROTEIN YPNP-RELATED"/>
    <property type="match status" value="1"/>
</dbReference>
<feature type="transmembrane region" description="Helical" evidence="7">
    <location>
        <begin position="243"/>
        <end position="265"/>
    </location>
</feature>
<dbReference type="PIRSF" id="PIRSF006603">
    <property type="entry name" value="DinF"/>
    <property type="match status" value="1"/>
</dbReference>
<feature type="transmembrane region" description="Helical" evidence="7">
    <location>
        <begin position="361"/>
        <end position="381"/>
    </location>
</feature>
<keyword evidence="3" id="KW-1003">Cell membrane</keyword>
<dbReference type="InterPro" id="IPR048279">
    <property type="entry name" value="MdtK-like"/>
</dbReference>
<evidence type="ECO:0000256" key="1">
    <source>
        <dbReference type="ARBA" id="ARBA00004651"/>
    </source>
</evidence>
<evidence type="ECO:0000256" key="4">
    <source>
        <dbReference type="ARBA" id="ARBA00022692"/>
    </source>
</evidence>
<feature type="transmembrane region" description="Helical" evidence="7">
    <location>
        <begin position="198"/>
        <end position="222"/>
    </location>
</feature>
<proteinExistence type="predicted"/>
<comment type="subcellular location">
    <subcellularLocation>
        <location evidence="1">Cell membrane</location>
        <topology evidence="1">Multi-pass membrane protein</topology>
    </subcellularLocation>
</comment>
<feature type="transmembrane region" description="Helical" evidence="7">
    <location>
        <begin position="419"/>
        <end position="439"/>
    </location>
</feature>
<dbReference type="PANTHER" id="PTHR43549:SF2">
    <property type="entry name" value="MULTIDRUG RESISTANCE PROTEIN NORM-RELATED"/>
    <property type="match status" value="1"/>
</dbReference>
<evidence type="ECO:0000313" key="8">
    <source>
        <dbReference type="EMBL" id="MCU6705690.1"/>
    </source>
</evidence>
<feature type="transmembrane region" description="Helical" evidence="7">
    <location>
        <begin position="21"/>
        <end position="38"/>
    </location>
</feature>
<evidence type="ECO:0000256" key="7">
    <source>
        <dbReference type="SAM" id="Phobius"/>
    </source>
</evidence>
<feature type="transmembrane region" description="Helical" evidence="7">
    <location>
        <begin position="166"/>
        <end position="192"/>
    </location>
</feature>
<evidence type="ECO:0000256" key="6">
    <source>
        <dbReference type="ARBA" id="ARBA00023136"/>
    </source>
</evidence>
<feature type="transmembrane region" description="Helical" evidence="7">
    <location>
        <begin position="320"/>
        <end position="341"/>
    </location>
</feature>
<evidence type="ECO:0000256" key="3">
    <source>
        <dbReference type="ARBA" id="ARBA00022475"/>
    </source>
</evidence>
<sequence length="452" mass="49684">MEEVRENKMGTQPIGDLLFKMSLPIMISMLVQALYNIVDSIFVAKISEDALTAVSLAFPVQNLMIALGAGTGVGINALLSKSLGEKNFKQANSAANNGIFLCLVNFVIFVVFGAFFTEIFYRSQTSSKIIIEYGDQYLTVISLLSIGLFCQMTMEKLLQATGKTIYSMYTQGIGAVINIILDPCFIFGVGFFPKWGVTGAAVATCIGQFTAAAFGLFFNMKFNKEITINLVKYRPQAKIIKKIYAVGLPSIIMQSISSIMTYGMNKILIGFSNTAAAVFGVYFKLQSFVFMPVFGLNNGLIPIVAYNYGARKKKRITGAIKYAMIYSVSIMIVGTIIMQIFPAQLLKLFDASDNMLSIGVTALRIISTHFFFAGFDIIIISSLQALGRGLSSMLVSFTRQLVVLLPVAYLLSLTGKLDAIWWAFPIAEIFSIMASLFFLRRAYNAEIKPMAD</sequence>
<dbReference type="RefSeq" id="WP_022287910.1">
    <property type="nucleotide sequence ID" value="NZ_JAOQJZ010000006.1"/>
</dbReference>
<dbReference type="NCBIfam" id="TIGR00797">
    <property type="entry name" value="matE"/>
    <property type="match status" value="1"/>
</dbReference>
<evidence type="ECO:0000256" key="2">
    <source>
        <dbReference type="ARBA" id="ARBA00022448"/>
    </source>
</evidence>
<protein>
    <submittedName>
        <fullName evidence="8">MATE family efflux transporter</fullName>
    </submittedName>
</protein>
<name>A0AAE3LHQ1_9FIRM</name>
<keyword evidence="2" id="KW-0813">Transport</keyword>
<dbReference type="InterPro" id="IPR052031">
    <property type="entry name" value="Membrane_Transporter-Flippase"/>
</dbReference>
<evidence type="ECO:0000313" key="9">
    <source>
        <dbReference type="Proteomes" id="UP001208131"/>
    </source>
</evidence>
<dbReference type="InterPro" id="IPR002528">
    <property type="entry name" value="MATE_fam"/>
</dbReference>
<accession>A0AAE3LHQ1</accession>
<feature type="transmembrane region" description="Helical" evidence="7">
    <location>
        <begin position="285"/>
        <end position="308"/>
    </location>
</feature>
<organism evidence="8 9">
    <name type="scientific">Hominimerdicola aceti</name>
    <dbReference type="NCBI Taxonomy" id="2981726"/>
    <lineage>
        <taxon>Bacteria</taxon>
        <taxon>Bacillati</taxon>
        <taxon>Bacillota</taxon>
        <taxon>Clostridia</taxon>
        <taxon>Eubacteriales</taxon>
        <taxon>Oscillospiraceae</taxon>
        <taxon>Hominimerdicola</taxon>
    </lineage>
</organism>
<feature type="transmembrane region" description="Helical" evidence="7">
    <location>
        <begin position="58"/>
        <end position="79"/>
    </location>
</feature>
<keyword evidence="9" id="KW-1185">Reference proteome</keyword>
<dbReference type="Proteomes" id="UP001208131">
    <property type="component" value="Unassembled WGS sequence"/>
</dbReference>
<keyword evidence="4 7" id="KW-0812">Transmembrane</keyword>
<dbReference type="CDD" id="cd13144">
    <property type="entry name" value="MATE_like_4"/>
    <property type="match status" value="1"/>
</dbReference>
<reference evidence="8 9" key="1">
    <citation type="journal article" date="2021" name="ISME Commun">
        <title>Automated analysis of genomic sequences facilitates high-throughput and comprehensive description of bacteria.</title>
        <authorList>
            <person name="Hitch T.C.A."/>
        </authorList>
    </citation>
    <scope>NUCLEOTIDE SEQUENCE [LARGE SCALE GENOMIC DNA]</scope>
    <source>
        <strain evidence="8 9">Sanger_31</strain>
    </source>
</reference>
<keyword evidence="6 7" id="KW-0472">Membrane</keyword>
<comment type="caution">
    <text evidence="8">The sequence shown here is derived from an EMBL/GenBank/DDBJ whole genome shotgun (WGS) entry which is preliminary data.</text>
</comment>
<dbReference type="AlphaFoldDB" id="A0AAE3LHQ1"/>
<feature type="transmembrane region" description="Helical" evidence="7">
    <location>
        <begin position="99"/>
        <end position="117"/>
    </location>
</feature>
<dbReference type="GO" id="GO:0015297">
    <property type="term" value="F:antiporter activity"/>
    <property type="evidence" value="ECO:0007669"/>
    <property type="project" value="InterPro"/>
</dbReference>
<dbReference type="GO" id="GO:0005886">
    <property type="term" value="C:plasma membrane"/>
    <property type="evidence" value="ECO:0007669"/>
    <property type="project" value="UniProtKB-SubCell"/>
</dbReference>
<gene>
    <name evidence="8" type="ORF">OCV57_07100</name>
</gene>
<keyword evidence="5 7" id="KW-1133">Transmembrane helix</keyword>
<dbReference type="Pfam" id="PF01554">
    <property type="entry name" value="MatE"/>
    <property type="match status" value="2"/>
</dbReference>
<dbReference type="EMBL" id="JAOQJZ010000006">
    <property type="protein sequence ID" value="MCU6705690.1"/>
    <property type="molecule type" value="Genomic_DNA"/>
</dbReference>
<dbReference type="GO" id="GO:0042910">
    <property type="term" value="F:xenobiotic transmembrane transporter activity"/>
    <property type="evidence" value="ECO:0007669"/>
    <property type="project" value="InterPro"/>
</dbReference>
<feature type="transmembrane region" description="Helical" evidence="7">
    <location>
        <begin position="137"/>
        <end position="154"/>
    </location>
</feature>